<dbReference type="InterPro" id="IPR002575">
    <property type="entry name" value="Aminoglycoside_PTrfase"/>
</dbReference>
<evidence type="ECO:0000313" key="3">
    <source>
        <dbReference type="EMBL" id="SDS57514.1"/>
    </source>
</evidence>
<dbReference type="GO" id="GO:0004413">
    <property type="term" value="F:homoserine kinase activity"/>
    <property type="evidence" value="ECO:0007669"/>
    <property type="project" value="TreeGrafter"/>
</dbReference>
<dbReference type="InterPro" id="IPR050249">
    <property type="entry name" value="Pseudomonas-type_ThrB"/>
</dbReference>
<gene>
    <name evidence="3" type="ORF">SAMN04489812_2329</name>
</gene>
<evidence type="ECO:0000313" key="4">
    <source>
        <dbReference type="Proteomes" id="UP000199103"/>
    </source>
</evidence>
<dbReference type="SUPFAM" id="SSF56112">
    <property type="entry name" value="Protein kinase-like (PK-like)"/>
    <property type="match status" value="1"/>
</dbReference>
<dbReference type="AlphaFoldDB" id="A0A1H1TBJ5"/>
<name>A0A1H1TBJ5_9ACTN</name>
<dbReference type="EMBL" id="LT629772">
    <property type="protein sequence ID" value="SDS57514.1"/>
    <property type="molecule type" value="Genomic_DNA"/>
</dbReference>
<evidence type="ECO:0000259" key="2">
    <source>
        <dbReference type="Pfam" id="PF01636"/>
    </source>
</evidence>
<proteinExistence type="inferred from homology"/>
<dbReference type="GO" id="GO:0009088">
    <property type="term" value="P:threonine biosynthetic process"/>
    <property type="evidence" value="ECO:0007669"/>
    <property type="project" value="TreeGrafter"/>
</dbReference>
<dbReference type="Pfam" id="PF01636">
    <property type="entry name" value="APH"/>
    <property type="match status" value="1"/>
</dbReference>
<comment type="similarity">
    <text evidence="1">Belongs to the pseudomonas-type ThrB family.</text>
</comment>
<dbReference type="PANTHER" id="PTHR21064">
    <property type="entry name" value="AMINOGLYCOSIDE PHOSPHOTRANSFERASE DOMAIN-CONTAINING PROTEIN-RELATED"/>
    <property type="match status" value="1"/>
</dbReference>
<dbReference type="RefSeq" id="WP_091524717.1">
    <property type="nucleotide sequence ID" value="NZ_LT629772.1"/>
</dbReference>
<evidence type="ECO:0000256" key="1">
    <source>
        <dbReference type="ARBA" id="ARBA00038240"/>
    </source>
</evidence>
<keyword evidence="4" id="KW-1185">Reference proteome</keyword>
<sequence length="310" mass="34135">MLSTADVGRVIEDDYGRTPTRISLIMSGHNDSYRVETDEATYAFRVYGEGKSWIRGVADLRFELDLLSHLGDRGAPVSTPVARRNGDVLGTRTAPTGDRHYALFTWCPGLPIDADELTLPQAARLGAALASIHVAADDFDSEYARYHLDEQTLIQRSLRLMSPSLRQADAGDARFITETAARISERLRDFQPGAHGWGIIHGDPQTLNCHFTEHGEIAFFDFDHCGFGWRGYDLAYCLRHTGSPGDPHGEDIRAAAVDGYESVRPMSPAEHGMLETLGRAAWIREGTAGGNGLAPAKLARLLRDPYGPWE</sequence>
<protein>
    <submittedName>
        <fullName evidence="3">Ser/Thr protein kinase RdoA involved in Cpx stress response, MazF antagonist</fullName>
    </submittedName>
</protein>
<keyword evidence="3" id="KW-0418">Kinase</keyword>
<reference evidence="3 4" key="1">
    <citation type="submission" date="2016-10" db="EMBL/GenBank/DDBJ databases">
        <authorList>
            <person name="de Groot N.N."/>
        </authorList>
    </citation>
    <scope>NUCLEOTIDE SEQUENCE [LARGE SCALE GENOMIC DNA]</scope>
    <source>
        <strain evidence="3 4">DSM 21800</strain>
    </source>
</reference>
<dbReference type="OrthoDB" id="241498at2"/>
<dbReference type="InterPro" id="IPR011009">
    <property type="entry name" value="Kinase-like_dom_sf"/>
</dbReference>
<dbReference type="Proteomes" id="UP000199103">
    <property type="component" value="Chromosome I"/>
</dbReference>
<feature type="domain" description="Aminoglycoside phosphotransferase" evidence="2">
    <location>
        <begin position="29"/>
        <end position="265"/>
    </location>
</feature>
<dbReference type="Gene3D" id="3.30.200.20">
    <property type="entry name" value="Phosphorylase Kinase, domain 1"/>
    <property type="match status" value="1"/>
</dbReference>
<dbReference type="PANTHER" id="PTHR21064:SF6">
    <property type="entry name" value="AMINOGLYCOSIDE PHOSPHOTRANSFERASE DOMAIN-CONTAINING PROTEIN"/>
    <property type="match status" value="1"/>
</dbReference>
<accession>A0A1H1TBJ5</accession>
<dbReference type="Gene3D" id="3.90.1200.10">
    <property type="match status" value="1"/>
</dbReference>
<dbReference type="STRING" id="630515.SAMN04489812_2329"/>
<keyword evidence="3" id="KW-0808">Transferase</keyword>
<organism evidence="3 4">
    <name type="scientific">Microlunatus soli</name>
    <dbReference type="NCBI Taxonomy" id="630515"/>
    <lineage>
        <taxon>Bacteria</taxon>
        <taxon>Bacillati</taxon>
        <taxon>Actinomycetota</taxon>
        <taxon>Actinomycetes</taxon>
        <taxon>Propionibacteriales</taxon>
        <taxon>Propionibacteriaceae</taxon>
        <taxon>Microlunatus</taxon>
    </lineage>
</organism>